<reference evidence="2" key="1">
    <citation type="journal article" date="2019" name="Int. J. Syst. Evol. Microbiol.">
        <title>The Global Catalogue of Microorganisms (GCM) 10K type strain sequencing project: providing services to taxonomists for standard genome sequencing and annotation.</title>
        <authorList>
            <consortium name="The Broad Institute Genomics Platform"/>
            <consortium name="The Broad Institute Genome Sequencing Center for Infectious Disease"/>
            <person name="Wu L."/>
            <person name="Ma J."/>
        </authorList>
    </citation>
    <scope>NUCLEOTIDE SEQUENCE [LARGE SCALE GENOMIC DNA]</scope>
    <source>
        <strain evidence="2">NBRC 107710</strain>
    </source>
</reference>
<sequence length="61" mass="6444">MGDRLEPAADGQTGLGIALAREGHTRRIIGRPSLALSRWALHDSQTLAASCETQALSDLST</sequence>
<organism evidence="1 2">
    <name type="scientific">Methylobacterium brachythecii</name>
    <dbReference type="NCBI Taxonomy" id="1176177"/>
    <lineage>
        <taxon>Bacteria</taxon>
        <taxon>Pseudomonadati</taxon>
        <taxon>Pseudomonadota</taxon>
        <taxon>Alphaproteobacteria</taxon>
        <taxon>Hyphomicrobiales</taxon>
        <taxon>Methylobacteriaceae</taxon>
        <taxon>Methylobacterium</taxon>
    </lineage>
</organism>
<evidence type="ECO:0000313" key="2">
    <source>
        <dbReference type="Proteomes" id="UP001156881"/>
    </source>
</evidence>
<proteinExistence type="predicted"/>
<dbReference type="Proteomes" id="UP001156881">
    <property type="component" value="Unassembled WGS sequence"/>
</dbReference>
<dbReference type="EMBL" id="BSPG01000025">
    <property type="protein sequence ID" value="GLS45633.1"/>
    <property type="molecule type" value="Genomic_DNA"/>
</dbReference>
<keyword evidence="2" id="KW-1185">Reference proteome</keyword>
<accession>A0ABQ6D7V5</accession>
<protein>
    <submittedName>
        <fullName evidence="1">Uncharacterized protein</fullName>
    </submittedName>
</protein>
<gene>
    <name evidence="1" type="ORF">GCM10007884_36240</name>
</gene>
<evidence type="ECO:0000313" key="1">
    <source>
        <dbReference type="EMBL" id="GLS45633.1"/>
    </source>
</evidence>
<comment type="caution">
    <text evidence="1">The sequence shown here is derived from an EMBL/GenBank/DDBJ whole genome shotgun (WGS) entry which is preliminary data.</text>
</comment>
<name>A0ABQ6D7V5_9HYPH</name>